<comment type="similarity">
    <text evidence="2 6">Belongs to the GMC oxidoreductase family.</text>
</comment>
<proteinExistence type="inferred from homology"/>
<evidence type="ECO:0000256" key="5">
    <source>
        <dbReference type="PIRSR" id="PIRSR000137-2"/>
    </source>
</evidence>
<dbReference type="InterPro" id="IPR007867">
    <property type="entry name" value="GMC_OxRtase_C"/>
</dbReference>
<accession>A0A1C3MYH2</accession>
<organism evidence="9 10">
    <name type="scientific">Micromonospora krabiensis</name>
    <dbReference type="NCBI Taxonomy" id="307121"/>
    <lineage>
        <taxon>Bacteria</taxon>
        <taxon>Bacillati</taxon>
        <taxon>Actinomycetota</taxon>
        <taxon>Actinomycetes</taxon>
        <taxon>Micromonosporales</taxon>
        <taxon>Micromonosporaceae</taxon>
        <taxon>Micromonospora</taxon>
    </lineage>
</organism>
<name>A0A1C3MYH2_9ACTN</name>
<dbReference type="PROSITE" id="PS00623">
    <property type="entry name" value="GMC_OXRED_1"/>
    <property type="match status" value="1"/>
</dbReference>
<dbReference type="PANTHER" id="PTHR11552">
    <property type="entry name" value="GLUCOSE-METHANOL-CHOLINE GMC OXIDOREDUCTASE"/>
    <property type="match status" value="1"/>
</dbReference>
<dbReference type="PATRIC" id="fig|307121.4.peg.887"/>
<feature type="domain" description="Glucose-methanol-choline oxidoreductase N-terminal" evidence="7">
    <location>
        <begin position="89"/>
        <end position="112"/>
    </location>
</feature>
<evidence type="ECO:0000259" key="8">
    <source>
        <dbReference type="PROSITE" id="PS00624"/>
    </source>
</evidence>
<dbReference type="PROSITE" id="PS00624">
    <property type="entry name" value="GMC_OXRED_2"/>
    <property type="match status" value="1"/>
</dbReference>
<reference evidence="10" key="1">
    <citation type="submission" date="2016-06" db="EMBL/GenBank/DDBJ databases">
        <authorList>
            <person name="Varghese N."/>
        </authorList>
    </citation>
    <scope>NUCLEOTIDE SEQUENCE [LARGE SCALE GENOMIC DNA]</scope>
    <source>
        <strain evidence="10">DSM 45344</strain>
    </source>
</reference>
<dbReference type="SUPFAM" id="SSF51905">
    <property type="entry name" value="FAD/NAD(P)-binding domain"/>
    <property type="match status" value="1"/>
</dbReference>
<dbReference type="PANTHER" id="PTHR11552:SF147">
    <property type="entry name" value="CHOLINE DEHYDROGENASE, MITOCHONDRIAL"/>
    <property type="match status" value="1"/>
</dbReference>
<protein>
    <submittedName>
        <fullName evidence="9">Choline dehydrogenase</fullName>
    </submittedName>
</protein>
<evidence type="ECO:0000313" key="10">
    <source>
        <dbReference type="Proteomes" id="UP000199393"/>
    </source>
</evidence>
<dbReference type="Pfam" id="PF05199">
    <property type="entry name" value="GMC_oxred_C"/>
    <property type="match status" value="1"/>
</dbReference>
<dbReference type="EMBL" id="LT598496">
    <property type="protein sequence ID" value="SBV25387.1"/>
    <property type="molecule type" value="Genomic_DNA"/>
</dbReference>
<evidence type="ECO:0000256" key="4">
    <source>
        <dbReference type="ARBA" id="ARBA00022827"/>
    </source>
</evidence>
<dbReference type="AlphaFoldDB" id="A0A1C3MYH2"/>
<dbReference type="InterPro" id="IPR036188">
    <property type="entry name" value="FAD/NAD-bd_sf"/>
</dbReference>
<evidence type="ECO:0000259" key="7">
    <source>
        <dbReference type="PROSITE" id="PS00623"/>
    </source>
</evidence>
<dbReference type="Proteomes" id="UP000199393">
    <property type="component" value="Chromosome I"/>
</dbReference>
<evidence type="ECO:0000256" key="2">
    <source>
        <dbReference type="ARBA" id="ARBA00010790"/>
    </source>
</evidence>
<dbReference type="Gene3D" id="3.50.50.60">
    <property type="entry name" value="FAD/NAD(P)-binding domain"/>
    <property type="match status" value="1"/>
</dbReference>
<dbReference type="PIRSF" id="PIRSF000137">
    <property type="entry name" value="Alcohol_oxidase"/>
    <property type="match status" value="1"/>
</dbReference>
<dbReference type="Gene3D" id="3.30.560.10">
    <property type="entry name" value="Glucose Oxidase, domain 3"/>
    <property type="match status" value="1"/>
</dbReference>
<keyword evidence="10" id="KW-1185">Reference proteome</keyword>
<sequence>MALGPADGGVPVEEFDYVVVGAGSAGCVLANRLTEDPGTRVLLVEAGGWDRSPFVRIPKGFSRLMDDRRTAWHYPAEAGPGQRETWQRGRLVGGSSSINGMIYARGDRVDYDGLERLGNPGWDWGTMLPIFKRLEDNPLGASEVRGTDGPLRLSTTTGTDELCEETIAAGVELGWRRADDLNAADDERIGYVMATIRDGRRSSAADAFLHPVRDRPNLTVAVDTVVLRVVVEDGRAVGVRARRDGRTVDYRAAAEVVLAAGAIATPQLLQVSGIGPADTLREAGVTVLVDRPRVGTGLREHRPMVAQFRLAARGGYNPLLASPLGQGRAALRYLFTRRGPLALPVHDVGAFFRSGPDVDHPDAQLLMAPFSAAPRREGQALELERAPGLMGLVTVTRPDSEGSLAITSADPETPPRIVANYFGTEHDRRVAVAAFRRMRELFATGPIAKRISAETLPGPAVQDDEEIVRAAVEHGYCGYHAVGTCAMGPDDESVVDPQLRVRGVDGLRVADASVLPVLVSGYLNAPVMALAWRAADLIRAA</sequence>
<evidence type="ECO:0000313" key="9">
    <source>
        <dbReference type="EMBL" id="SBV25387.1"/>
    </source>
</evidence>
<evidence type="ECO:0000256" key="3">
    <source>
        <dbReference type="ARBA" id="ARBA00022630"/>
    </source>
</evidence>
<dbReference type="GO" id="GO:0016614">
    <property type="term" value="F:oxidoreductase activity, acting on CH-OH group of donors"/>
    <property type="evidence" value="ECO:0007669"/>
    <property type="project" value="InterPro"/>
</dbReference>
<dbReference type="InterPro" id="IPR012132">
    <property type="entry name" value="GMC_OxRdtase"/>
</dbReference>
<gene>
    <name evidence="9" type="ORF">GA0070620_0863</name>
</gene>
<keyword evidence="3 6" id="KW-0285">Flavoprotein</keyword>
<feature type="domain" description="Glucose-methanol-choline oxidoreductase N-terminal" evidence="8">
    <location>
        <begin position="261"/>
        <end position="275"/>
    </location>
</feature>
<dbReference type="STRING" id="307121.GA0070620_0863"/>
<dbReference type="GO" id="GO:0050660">
    <property type="term" value="F:flavin adenine dinucleotide binding"/>
    <property type="evidence" value="ECO:0007669"/>
    <property type="project" value="InterPro"/>
</dbReference>
<evidence type="ECO:0000256" key="1">
    <source>
        <dbReference type="ARBA" id="ARBA00001974"/>
    </source>
</evidence>
<comment type="cofactor">
    <cofactor evidence="1 5">
        <name>FAD</name>
        <dbReference type="ChEBI" id="CHEBI:57692"/>
    </cofactor>
</comment>
<dbReference type="SUPFAM" id="SSF54373">
    <property type="entry name" value="FAD-linked reductases, C-terminal domain"/>
    <property type="match status" value="1"/>
</dbReference>
<dbReference type="InterPro" id="IPR000172">
    <property type="entry name" value="GMC_OxRdtase_N"/>
</dbReference>
<evidence type="ECO:0000256" key="6">
    <source>
        <dbReference type="RuleBase" id="RU003968"/>
    </source>
</evidence>
<keyword evidence="4 5" id="KW-0274">FAD</keyword>
<feature type="binding site" evidence="5">
    <location>
        <position position="226"/>
    </location>
    <ligand>
        <name>FAD</name>
        <dbReference type="ChEBI" id="CHEBI:57692"/>
    </ligand>
</feature>
<dbReference type="Pfam" id="PF00732">
    <property type="entry name" value="GMC_oxred_N"/>
    <property type="match status" value="1"/>
</dbReference>